<feature type="region of interest" description="Disordered" evidence="1">
    <location>
        <begin position="55"/>
        <end position="95"/>
    </location>
</feature>
<comment type="caution">
    <text evidence="2">The sequence shown here is derived from an EMBL/GenBank/DDBJ whole genome shotgun (WGS) entry which is preliminary data.</text>
</comment>
<gene>
    <name evidence="2" type="ORF">DL546_004050</name>
</gene>
<protein>
    <submittedName>
        <fullName evidence="2">Uncharacterized protein</fullName>
    </submittedName>
</protein>
<dbReference type="AlphaFoldDB" id="A0A420Y3J8"/>
<dbReference type="EMBL" id="QVQW01000058">
    <property type="protein sequence ID" value="RKU42320.1"/>
    <property type="molecule type" value="Genomic_DNA"/>
</dbReference>
<name>A0A420Y3J8_9PEZI</name>
<keyword evidence="3" id="KW-1185">Reference proteome</keyword>
<dbReference type="Proteomes" id="UP000275385">
    <property type="component" value="Unassembled WGS sequence"/>
</dbReference>
<feature type="compositionally biased region" description="Basic and acidic residues" evidence="1">
    <location>
        <begin position="64"/>
        <end position="82"/>
    </location>
</feature>
<organism evidence="2 3">
    <name type="scientific">Coniochaeta pulveracea</name>
    <dbReference type="NCBI Taxonomy" id="177199"/>
    <lineage>
        <taxon>Eukaryota</taxon>
        <taxon>Fungi</taxon>
        <taxon>Dikarya</taxon>
        <taxon>Ascomycota</taxon>
        <taxon>Pezizomycotina</taxon>
        <taxon>Sordariomycetes</taxon>
        <taxon>Sordariomycetidae</taxon>
        <taxon>Coniochaetales</taxon>
        <taxon>Coniochaetaceae</taxon>
        <taxon>Coniochaeta</taxon>
    </lineage>
</organism>
<evidence type="ECO:0000256" key="1">
    <source>
        <dbReference type="SAM" id="MobiDB-lite"/>
    </source>
</evidence>
<evidence type="ECO:0000313" key="2">
    <source>
        <dbReference type="EMBL" id="RKU42320.1"/>
    </source>
</evidence>
<sequence length="364" mass="40442">MTYNPEPNVDNIIQHLAFRPAPCPPSPSWFIYERGFARERNMDGQTMGLTLTNAYGPGASEGPYDDHGEPTRPHTTSADDHYASPVLPRRASDGGFVPSRTVEGLRSSTLGSLPLPAFHGVAGMVGDHEDSQEVESTSSISSDGSLLHFLDSDPAYKDISHYIDIPQFVIGQCLGASVRYLMLQRIQWTSVFHPNVPSPRLYTLFPGAPMGYYDLPNDLATIYNKDEARRPFLYRPSLEDSISDPPPQPPLPTGSLVNNIKAINHLMWLRMKRRVSVDGPDDEEVVKSILENIVLSRRVTDTHPDVVEFLMDVDAAYGPDEREDLVEMLVEQISFGAQLCFWLGDRERACALRDLADMIDAAGL</sequence>
<proteinExistence type="predicted"/>
<accession>A0A420Y3J8</accession>
<reference evidence="2 3" key="1">
    <citation type="submission" date="2018-08" db="EMBL/GenBank/DDBJ databases">
        <title>Draft genome of the lignicolous fungus Coniochaeta pulveracea.</title>
        <authorList>
            <person name="Borstlap C.J."/>
            <person name="De Witt R.N."/>
            <person name="Botha A."/>
            <person name="Volschenk H."/>
        </authorList>
    </citation>
    <scope>NUCLEOTIDE SEQUENCE [LARGE SCALE GENOMIC DNA]</scope>
    <source>
        <strain evidence="2 3">CAB683</strain>
    </source>
</reference>
<evidence type="ECO:0000313" key="3">
    <source>
        <dbReference type="Proteomes" id="UP000275385"/>
    </source>
</evidence>